<proteinExistence type="predicted"/>
<evidence type="ECO:0000313" key="1">
    <source>
        <dbReference type="EMBL" id="MDO1451087.1"/>
    </source>
</evidence>
<dbReference type="RefSeq" id="WP_302041886.1">
    <property type="nucleotide sequence ID" value="NZ_JAUKPO010000042.1"/>
</dbReference>
<accession>A0ABT8RG45</accession>
<dbReference type="Proteomes" id="UP001168528">
    <property type="component" value="Unassembled WGS sequence"/>
</dbReference>
<evidence type="ECO:0000313" key="2">
    <source>
        <dbReference type="Proteomes" id="UP001168528"/>
    </source>
</evidence>
<gene>
    <name evidence="1" type="ORF">Q0590_32740</name>
</gene>
<sequence>MIKNKLLLWVSLLLVSLSLKEREVHKSGLCYYSREGHRVEGYFIETTQQSLIAFLEVAKNDTIHKPAVYELNYRHFQEAKIDNWNQLSMKADRFVYWKFVKAEKFILSANSKNRIQGINLITDKGNYYFEFKVKGELR</sequence>
<organism evidence="1 2">
    <name type="scientific">Rhodocytophaga aerolata</name>
    <dbReference type="NCBI Taxonomy" id="455078"/>
    <lineage>
        <taxon>Bacteria</taxon>
        <taxon>Pseudomonadati</taxon>
        <taxon>Bacteroidota</taxon>
        <taxon>Cytophagia</taxon>
        <taxon>Cytophagales</taxon>
        <taxon>Rhodocytophagaceae</taxon>
        <taxon>Rhodocytophaga</taxon>
    </lineage>
</organism>
<reference evidence="1" key="1">
    <citation type="submission" date="2023-07" db="EMBL/GenBank/DDBJ databases">
        <title>The genome sequence of Rhodocytophaga aerolata KACC 12507.</title>
        <authorList>
            <person name="Zhang X."/>
        </authorList>
    </citation>
    <scope>NUCLEOTIDE SEQUENCE</scope>
    <source>
        <strain evidence="1">KACC 12507</strain>
    </source>
</reference>
<name>A0ABT8RG45_9BACT</name>
<comment type="caution">
    <text evidence="1">The sequence shown here is derived from an EMBL/GenBank/DDBJ whole genome shotgun (WGS) entry which is preliminary data.</text>
</comment>
<dbReference type="EMBL" id="JAUKPO010000042">
    <property type="protein sequence ID" value="MDO1451087.1"/>
    <property type="molecule type" value="Genomic_DNA"/>
</dbReference>
<keyword evidence="2" id="KW-1185">Reference proteome</keyword>
<protein>
    <submittedName>
        <fullName evidence="1">Uncharacterized protein</fullName>
    </submittedName>
</protein>